<keyword evidence="3" id="KW-0731">Sigma factor</keyword>
<dbReference type="EMBL" id="JAAGMN010001556">
    <property type="protein sequence ID" value="NEE07785.1"/>
    <property type="molecule type" value="Genomic_DNA"/>
</dbReference>
<accession>A0A6G3WQK1</accession>
<comment type="similarity">
    <text evidence="1">Belongs to the sigma-70 factor family. ECF subfamily.</text>
</comment>
<keyword evidence="2" id="KW-0805">Transcription regulation</keyword>
<feature type="domain" description="RNA polymerase sigma factor 70 region 4 type 2" evidence="5">
    <location>
        <begin position="1"/>
        <end position="47"/>
    </location>
</feature>
<organism evidence="6">
    <name type="scientific">Streptomyces sp. SID7499</name>
    <dbReference type="NCBI Taxonomy" id="2706086"/>
    <lineage>
        <taxon>Bacteria</taxon>
        <taxon>Bacillati</taxon>
        <taxon>Actinomycetota</taxon>
        <taxon>Actinomycetes</taxon>
        <taxon>Kitasatosporales</taxon>
        <taxon>Streptomycetaceae</taxon>
        <taxon>Streptomyces</taxon>
    </lineage>
</organism>
<dbReference type="AlphaFoldDB" id="A0A6G3WQK1"/>
<dbReference type="SUPFAM" id="SSF88659">
    <property type="entry name" value="Sigma3 and sigma4 domains of RNA polymerase sigma factors"/>
    <property type="match status" value="1"/>
</dbReference>
<proteinExistence type="inferred from homology"/>
<evidence type="ECO:0000313" key="6">
    <source>
        <dbReference type="EMBL" id="NEE07785.1"/>
    </source>
</evidence>
<comment type="caution">
    <text evidence="6">The sequence shown here is derived from an EMBL/GenBank/DDBJ whole genome shotgun (WGS) entry which is preliminary data.</text>
</comment>
<sequence>LKQIPSAQRRVVVLHHLCDLEVKQVAEETGSPVGTVKAQLSRGRTALARILADTELDPRADRVSEVERG</sequence>
<dbReference type="GO" id="GO:0016987">
    <property type="term" value="F:sigma factor activity"/>
    <property type="evidence" value="ECO:0007669"/>
    <property type="project" value="UniProtKB-KW"/>
</dbReference>
<dbReference type="InterPro" id="IPR013249">
    <property type="entry name" value="RNA_pol_sigma70_r4_t2"/>
</dbReference>
<evidence type="ECO:0000256" key="1">
    <source>
        <dbReference type="ARBA" id="ARBA00010641"/>
    </source>
</evidence>
<dbReference type="InterPro" id="IPR036388">
    <property type="entry name" value="WH-like_DNA-bd_sf"/>
</dbReference>
<evidence type="ECO:0000256" key="3">
    <source>
        <dbReference type="ARBA" id="ARBA00023082"/>
    </source>
</evidence>
<dbReference type="Pfam" id="PF08281">
    <property type="entry name" value="Sigma70_r4_2"/>
    <property type="match status" value="1"/>
</dbReference>
<gene>
    <name evidence="6" type="ORF">G3M58_15155</name>
</gene>
<dbReference type="GO" id="GO:0006352">
    <property type="term" value="P:DNA-templated transcription initiation"/>
    <property type="evidence" value="ECO:0007669"/>
    <property type="project" value="InterPro"/>
</dbReference>
<evidence type="ECO:0000256" key="2">
    <source>
        <dbReference type="ARBA" id="ARBA00023015"/>
    </source>
</evidence>
<evidence type="ECO:0000259" key="5">
    <source>
        <dbReference type="Pfam" id="PF08281"/>
    </source>
</evidence>
<reference evidence="6" key="1">
    <citation type="submission" date="2020-01" db="EMBL/GenBank/DDBJ databases">
        <title>Insect and environment-associated Actinomycetes.</title>
        <authorList>
            <person name="Currrie C."/>
            <person name="Chevrette M."/>
            <person name="Carlson C."/>
            <person name="Stubbendieck R."/>
            <person name="Wendt-Pienkowski E."/>
        </authorList>
    </citation>
    <scope>NUCLEOTIDE SEQUENCE</scope>
    <source>
        <strain evidence="6">SID7499</strain>
    </source>
</reference>
<evidence type="ECO:0000256" key="4">
    <source>
        <dbReference type="ARBA" id="ARBA00023163"/>
    </source>
</evidence>
<keyword evidence="4" id="KW-0804">Transcription</keyword>
<feature type="non-terminal residue" evidence="6">
    <location>
        <position position="1"/>
    </location>
</feature>
<dbReference type="Gene3D" id="1.10.10.10">
    <property type="entry name" value="Winged helix-like DNA-binding domain superfamily/Winged helix DNA-binding domain"/>
    <property type="match status" value="1"/>
</dbReference>
<name>A0A6G3WQK1_9ACTN</name>
<protein>
    <submittedName>
        <fullName evidence="6">SigE family RNA polymerase sigma factor</fullName>
    </submittedName>
</protein>
<dbReference type="GO" id="GO:0003677">
    <property type="term" value="F:DNA binding"/>
    <property type="evidence" value="ECO:0007669"/>
    <property type="project" value="InterPro"/>
</dbReference>
<dbReference type="InterPro" id="IPR013324">
    <property type="entry name" value="RNA_pol_sigma_r3/r4-like"/>
</dbReference>